<sequence length="264" mass="29087">MTDSTARARWRIPAPAGGWGPPWPQVTELVSVFPGDLWTLVGGLMIQIHAVHANLPIHRATIDIDMVLHIETGATTFGQARYALESVGYELRLPDTRKAPVHRFLRGHQQVDVMIADHLAPSRRPTVAGHEVFRIPAGTSALRKTVNCDIEVSDGQTITVSVPNVLGALVLKGAAYLEDPRDRDRHLDDAALLACAIANPRAYAREMSGSDSRRVQSLVTQLRDPLHRSWLAVPPELRERARDALIATVRAPHGQPPVRRLGER</sequence>
<dbReference type="STRING" id="1210090.GCA_001613185_06544"/>
<name>A0A366D8X0_9NOCA</name>
<evidence type="ECO:0008006" key="3">
    <source>
        <dbReference type="Google" id="ProtNLM"/>
    </source>
</evidence>
<protein>
    <recommendedName>
        <fullName evidence="3">Nucleotidyltransferase AbiEii toxin of type IV toxin-antitoxin system</fullName>
    </recommendedName>
</protein>
<accession>A0A366D8X0</accession>
<gene>
    <name evidence="1" type="ORF">DFR74_11325</name>
</gene>
<dbReference type="RefSeq" id="WP_067514111.1">
    <property type="nucleotide sequence ID" value="NZ_CP107943.1"/>
</dbReference>
<evidence type="ECO:0000313" key="1">
    <source>
        <dbReference type="EMBL" id="RBO86483.1"/>
    </source>
</evidence>
<dbReference type="EMBL" id="QNRE01000013">
    <property type="protein sequence ID" value="RBO86483.1"/>
    <property type="molecule type" value="Genomic_DNA"/>
</dbReference>
<keyword evidence="2" id="KW-1185">Reference proteome</keyword>
<proteinExistence type="predicted"/>
<comment type="caution">
    <text evidence="1">The sequence shown here is derived from an EMBL/GenBank/DDBJ whole genome shotgun (WGS) entry which is preliminary data.</text>
</comment>
<reference evidence="1 2" key="1">
    <citation type="submission" date="2018-06" db="EMBL/GenBank/DDBJ databases">
        <title>Genomic Encyclopedia of Type Strains, Phase IV (KMG-IV): sequencing the most valuable type-strain genomes for metagenomic binning, comparative biology and taxonomic classification.</title>
        <authorList>
            <person name="Goeker M."/>
        </authorList>
    </citation>
    <scope>NUCLEOTIDE SEQUENCE [LARGE SCALE GENOMIC DNA]</scope>
    <source>
        <strain evidence="1 2">DSM 44599</strain>
    </source>
</reference>
<organism evidence="1 2">
    <name type="scientific">Nocardia puris</name>
    <dbReference type="NCBI Taxonomy" id="208602"/>
    <lineage>
        <taxon>Bacteria</taxon>
        <taxon>Bacillati</taxon>
        <taxon>Actinomycetota</taxon>
        <taxon>Actinomycetes</taxon>
        <taxon>Mycobacteriales</taxon>
        <taxon>Nocardiaceae</taxon>
        <taxon>Nocardia</taxon>
    </lineage>
</organism>
<dbReference type="AlphaFoldDB" id="A0A366D8X0"/>
<evidence type="ECO:0000313" key="2">
    <source>
        <dbReference type="Proteomes" id="UP000252586"/>
    </source>
</evidence>
<dbReference type="Proteomes" id="UP000252586">
    <property type="component" value="Unassembled WGS sequence"/>
</dbReference>